<comment type="caution">
    <text evidence="1">The sequence shown here is derived from an EMBL/GenBank/DDBJ whole genome shotgun (WGS) entry which is preliminary data.</text>
</comment>
<evidence type="ECO:0000313" key="2">
    <source>
        <dbReference type="Proteomes" id="UP001224418"/>
    </source>
</evidence>
<organism evidence="1 2">
    <name type="scientific">Hathewaya limosa</name>
    <name type="common">Clostridium limosum</name>
    <dbReference type="NCBI Taxonomy" id="1536"/>
    <lineage>
        <taxon>Bacteria</taxon>
        <taxon>Bacillati</taxon>
        <taxon>Bacillota</taxon>
        <taxon>Clostridia</taxon>
        <taxon>Eubacteriales</taxon>
        <taxon>Clostridiaceae</taxon>
        <taxon>Hathewaya</taxon>
    </lineage>
</organism>
<dbReference type="Proteomes" id="UP001224418">
    <property type="component" value="Unassembled WGS sequence"/>
</dbReference>
<protein>
    <submittedName>
        <fullName evidence="1">Uncharacterized protein</fullName>
    </submittedName>
</protein>
<accession>A0ABU0JUB4</accession>
<evidence type="ECO:0000313" key="1">
    <source>
        <dbReference type="EMBL" id="MDQ0480693.1"/>
    </source>
</evidence>
<gene>
    <name evidence="1" type="ORF">QOZ93_002443</name>
</gene>
<dbReference type="EMBL" id="JAUSWN010000025">
    <property type="protein sequence ID" value="MDQ0480693.1"/>
    <property type="molecule type" value="Genomic_DNA"/>
</dbReference>
<keyword evidence="2" id="KW-1185">Reference proteome</keyword>
<reference evidence="1 2" key="1">
    <citation type="submission" date="2023-07" db="EMBL/GenBank/DDBJ databases">
        <title>Genomic Encyclopedia of Type Strains, Phase IV (KMG-IV): sequencing the most valuable type-strain genomes for metagenomic binning, comparative biology and taxonomic classification.</title>
        <authorList>
            <person name="Goeker M."/>
        </authorList>
    </citation>
    <scope>NUCLEOTIDE SEQUENCE [LARGE SCALE GENOMIC DNA]</scope>
    <source>
        <strain evidence="1 2">DSM 1400</strain>
    </source>
</reference>
<proteinExistence type="predicted"/>
<dbReference type="RefSeq" id="WP_307356783.1">
    <property type="nucleotide sequence ID" value="NZ_BAAACJ010000038.1"/>
</dbReference>
<sequence length="577" mass="68287">MDKGVDNKPKMLKSATIADVNIVEQPLFISSKKEVETIESLVRTKELSEEVEDVLRRIVEDLNKGNPKLNAMQFPVVYRMWYDSKGIKRELLIANSMPNLQSLDVWNSLIGLYLEKLGPISFDNMKQCYKIDSDELKFTLNELLDYMGKSHGGDAIKKLKEEISRLRNAQYYSFTNGVIYDKKNQEYVINNVDMFSLLTDVRFRSKKKKKDEVYNDNRCTVNFNKIIINNIRYQFFKYFNKEKYYNLPSRGFYRRLYLYVQGNQYIGDKKAQYIKRSFKVLSQKLPIYPYQPSKIKEKLLKPLRSLREIDVIKDFLFSDEFPNNDQEPQLYILFSISKEDFLREVNKKIGKTSRDSKKALKKANKGQNDLFIPEDMHAYLVNIVGFSENKAESVLKEHDIWEITKYVLWLQEQANDNKIKTSFGAVLNWALTSGFLNLDETHKHIIKIVESAKNKQSKTAEELNMEIDNAYEKYLEKAIKKYKKEDQFGYEIIHNSILQQLNVEYESKIREFGIILNQHISDDEREKVIEKQEEWFQLKEKQVKSKLFKYFLYNNLAMALGLDNREDFKIKYLKKNS</sequence>
<name>A0ABU0JUB4_HATLI</name>